<dbReference type="STRING" id="530584.SAMN05421630_101290"/>
<dbReference type="Proteomes" id="UP000199494">
    <property type="component" value="Unassembled WGS sequence"/>
</dbReference>
<dbReference type="PROSITE" id="PS50943">
    <property type="entry name" value="HTH_CROC1"/>
    <property type="match status" value="1"/>
</dbReference>
<organism evidence="1 2">
    <name type="scientific">Prauserella marina</name>
    <dbReference type="NCBI Taxonomy" id="530584"/>
    <lineage>
        <taxon>Bacteria</taxon>
        <taxon>Bacillati</taxon>
        <taxon>Actinomycetota</taxon>
        <taxon>Actinomycetes</taxon>
        <taxon>Pseudonocardiales</taxon>
        <taxon>Pseudonocardiaceae</taxon>
        <taxon>Prauserella</taxon>
    </lineage>
</organism>
<dbReference type="Pfam" id="PF01381">
    <property type="entry name" value="HTH_3"/>
    <property type="match status" value="1"/>
</dbReference>
<gene>
    <name evidence="1" type="ORF">SAMN05421630_101290</name>
</gene>
<dbReference type="EMBL" id="FMZE01000001">
    <property type="protein sequence ID" value="SDC06530.1"/>
    <property type="molecule type" value="Genomic_DNA"/>
</dbReference>
<dbReference type="RefSeq" id="WP_091795320.1">
    <property type="nucleotide sequence ID" value="NZ_CP016353.1"/>
</dbReference>
<proteinExistence type="predicted"/>
<evidence type="ECO:0000313" key="1">
    <source>
        <dbReference type="EMBL" id="SDC06530.1"/>
    </source>
</evidence>
<accession>A0A222VMT0</accession>
<dbReference type="GO" id="GO:0003677">
    <property type="term" value="F:DNA binding"/>
    <property type="evidence" value="ECO:0007669"/>
    <property type="project" value="InterPro"/>
</dbReference>
<dbReference type="OrthoDB" id="9803379at2"/>
<sequence>MEKSIYSAEYQHLCRLLREARHEAGLTQVQVAGQLGVPQSFVSNYESGQRRLDVIELRHVAKVIGSPLSRLLSQVFPEYG</sequence>
<dbReference type="SUPFAM" id="SSF47413">
    <property type="entry name" value="lambda repressor-like DNA-binding domains"/>
    <property type="match status" value="1"/>
</dbReference>
<keyword evidence="2" id="KW-1185">Reference proteome</keyword>
<name>A0A222VMT0_9PSEU</name>
<dbReference type="AlphaFoldDB" id="A0A222VMT0"/>
<evidence type="ECO:0000313" key="2">
    <source>
        <dbReference type="Proteomes" id="UP000199494"/>
    </source>
</evidence>
<reference evidence="1 2" key="1">
    <citation type="submission" date="2016-10" db="EMBL/GenBank/DDBJ databases">
        <authorList>
            <person name="de Groot N.N."/>
        </authorList>
    </citation>
    <scope>NUCLEOTIDE SEQUENCE [LARGE SCALE GENOMIC DNA]</scope>
    <source>
        <strain evidence="1 2">CGMCC 4.5506</strain>
    </source>
</reference>
<dbReference type="Gene3D" id="1.10.260.40">
    <property type="entry name" value="lambda repressor-like DNA-binding domains"/>
    <property type="match status" value="1"/>
</dbReference>
<dbReference type="KEGG" id="pmad:BAY61_09645"/>
<dbReference type="SMART" id="SM00530">
    <property type="entry name" value="HTH_XRE"/>
    <property type="match status" value="1"/>
</dbReference>
<protein>
    <submittedName>
        <fullName evidence="1">Helix-turn-helix domain-containing protein</fullName>
    </submittedName>
</protein>
<dbReference type="InterPro" id="IPR010982">
    <property type="entry name" value="Lambda_DNA-bd_dom_sf"/>
</dbReference>
<dbReference type="InterPro" id="IPR001387">
    <property type="entry name" value="Cro/C1-type_HTH"/>
</dbReference>
<dbReference type="CDD" id="cd00093">
    <property type="entry name" value="HTH_XRE"/>
    <property type="match status" value="1"/>
</dbReference>